<feature type="region of interest" description="Disordered" evidence="2">
    <location>
        <begin position="147"/>
        <end position="173"/>
    </location>
</feature>
<reference evidence="5" key="2">
    <citation type="submission" date="2025-08" db="UniProtKB">
        <authorList>
            <consortium name="RefSeq"/>
        </authorList>
    </citation>
    <scope>IDENTIFICATION</scope>
    <source>
        <tissue evidence="5">Leaf</tissue>
    </source>
</reference>
<dbReference type="GeneID" id="115750307"/>
<accession>A0A8B8Q8J1</accession>
<keyword evidence="1" id="KW-0175">Coiled coil</keyword>
<evidence type="ECO:0000256" key="1">
    <source>
        <dbReference type="SAM" id="Coils"/>
    </source>
</evidence>
<dbReference type="Pfam" id="PF23299">
    <property type="entry name" value="DUF7081"/>
    <property type="match status" value="1"/>
</dbReference>
<evidence type="ECO:0000313" key="4">
    <source>
        <dbReference type="Proteomes" id="UP000827889"/>
    </source>
</evidence>
<organism evidence="4 5">
    <name type="scientific">Rhodamnia argentea</name>
    <dbReference type="NCBI Taxonomy" id="178133"/>
    <lineage>
        <taxon>Eukaryota</taxon>
        <taxon>Viridiplantae</taxon>
        <taxon>Streptophyta</taxon>
        <taxon>Embryophyta</taxon>
        <taxon>Tracheophyta</taxon>
        <taxon>Spermatophyta</taxon>
        <taxon>Magnoliopsida</taxon>
        <taxon>eudicotyledons</taxon>
        <taxon>Gunneridae</taxon>
        <taxon>Pentapetalae</taxon>
        <taxon>rosids</taxon>
        <taxon>malvids</taxon>
        <taxon>Myrtales</taxon>
        <taxon>Myrtaceae</taxon>
        <taxon>Myrtoideae</taxon>
        <taxon>Myrteae</taxon>
        <taxon>Australasian group</taxon>
        <taxon>Rhodamnia</taxon>
    </lineage>
</organism>
<dbReference type="KEGG" id="rarg:115750307"/>
<reference evidence="4" key="1">
    <citation type="submission" date="2025-05" db="UniProtKB">
        <authorList>
            <consortium name="RefSeq"/>
        </authorList>
    </citation>
    <scope>NUCLEOTIDE SEQUENCE [LARGE SCALE GENOMIC DNA]</scope>
</reference>
<feature type="region of interest" description="Disordered" evidence="2">
    <location>
        <begin position="204"/>
        <end position="230"/>
    </location>
</feature>
<evidence type="ECO:0000259" key="3">
    <source>
        <dbReference type="Pfam" id="PF23299"/>
    </source>
</evidence>
<dbReference type="PANTHER" id="PTHR33345:SF4">
    <property type="entry name" value="MBD DOMAIN-CONTAINING PROTEIN"/>
    <property type="match status" value="1"/>
</dbReference>
<dbReference type="InterPro" id="IPR055508">
    <property type="entry name" value="DUF7081"/>
</dbReference>
<name>A0A8B8Q8J1_9MYRT</name>
<evidence type="ECO:0000313" key="5">
    <source>
        <dbReference type="RefSeq" id="XP_030543434.1"/>
    </source>
</evidence>
<dbReference type="AlphaFoldDB" id="A0A8B8Q8J1"/>
<proteinExistence type="predicted"/>
<feature type="domain" description="DUF7081" evidence="3">
    <location>
        <begin position="25"/>
        <end position="114"/>
    </location>
</feature>
<gene>
    <name evidence="5" type="primary">LOC115750307</name>
</gene>
<keyword evidence="4" id="KW-1185">Reference proteome</keyword>
<dbReference type="Proteomes" id="UP000827889">
    <property type="component" value="Chromosome 1"/>
</dbReference>
<feature type="coiled-coil region" evidence="1">
    <location>
        <begin position="414"/>
        <end position="441"/>
    </location>
</feature>
<dbReference type="OrthoDB" id="1670580at2759"/>
<evidence type="ECO:0000256" key="2">
    <source>
        <dbReference type="SAM" id="MobiDB-lite"/>
    </source>
</evidence>
<dbReference type="RefSeq" id="XP_030543434.1">
    <property type="nucleotide sequence ID" value="XM_030687574.1"/>
</dbReference>
<protein>
    <submittedName>
        <fullName evidence="5">Uncharacterized protein LOC115750307</fullName>
    </submittedName>
</protein>
<dbReference type="PANTHER" id="PTHR33345">
    <property type="entry name" value="ADAPTER PROTEIN, PUTATIVE-RELATED"/>
    <property type="match status" value="1"/>
</dbReference>
<sequence>MEKGKQVTGNEVSGEKAMKLNLYAVEPYCSGEGLPYAPVDWPNPGDTWYWWVGKRTNSSGFYIDRRLYLPKRLRCQGCNPRFGSKSLLEHYFSLQFPNADVNEFFASFSWMVPSTRHYSSEEHQVCGVSKYFKDPDTSVRDLGQVPLNEIASKQREEASSNSKRRKKGRPALSQAFPRRRTRQCYKIPAQADISNDESVIDLSSLEDDSTSDGSGYSKCGTESQIDLEDDVPDQSISSSICATNASEAEDVQKIEELHAQFCEEDVDDCLKSLEHVLSQHNDEAQVRTPFTYIGSDMAEDMSTHRRKLSSILALDLSFLLSSKYLEEITYLVEKLGADPILTVDQLLKLKLVEEIPKAGEVFLHTMGIAEQANKFFGDLRAMKEKVSSIKREFSELKKGAGELQSQIDFKSSLVQEIDEQIMQLQSRKAELARHLESKSEAKDQVVTEQKIMANSISAVVREIETASAEIPLWEMKKKTAGKRMAELVARYAPLKGYSFEKSG</sequence>